<dbReference type="Pfam" id="PF00425">
    <property type="entry name" value="Chorismate_bind"/>
    <property type="match status" value="1"/>
</dbReference>
<dbReference type="GO" id="GO:0005737">
    <property type="term" value="C:cytoplasm"/>
    <property type="evidence" value="ECO:0007669"/>
    <property type="project" value="TreeGrafter"/>
</dbReference>
<dbReference type="InterPro" id="IPR015890">
    <property type="entry name" value="Chorismate_C"/>
</dbReference>
<sequence length="421" mass="45806">MSSSFRRIDVSATSAAVAFDVLVGDDAHGFWLTTRSSGRTVSRIGIGEPVSAGVLPVSDSPRRGDATGENWIGWAGYDQSASIWLRAVRYVTVDHSSGLLWAHAPQDEVDAWCDEVRRRVMSLPIRRTRGRADSTDVVAVARHSPDEYRDMIATALDSIRSGDAYQLCLTTRFTVHDSLDPRLVHARLSQANAPYTALIRSDDRALVAASPEQFLRLTASGRVSTSPIKGTRPRESDPALDAQRGLELVSDAKERSENLMIVDLMRNDLSRVCTADSVAVARLFELESHAHVHQLVSQVTGRMREDCTIDDLIDAAFPAGSMTGAPKQRAMQILAGLERGPRGVYAGCFGWLGERGDAELAMTIRSAVFEGDIAYVGAGGGLTIDSRPEFEIDEVAVKAQAPLAALGARLPRPWESRGHDW</sequence>
<dbReference type="Proteomes" id="UP000221369">
    <property type="component" value="Unassembled WGS sequence"/>
</dbReference>
<comment type="caution">
    <text evidence="2">The sequence shown here is derived from an EMBL/GenBank/DDBJ whole genome shotgun (WGS) entry which is preliminary data.</text>
</comment>
<dbReference type="GO" id="GO:0000162">
    <property type="term" value="P:L-tryptophan biosynthetic process"/>
    <property type="evidence" value="ECO:0007669"/>
    <property type="project" value="TreeGrafter"/>
</dbReference>
<dbReference type="PANTHER" id="PTHR11236">
    <property type="entry name" value="AMINOBENZOATE/ANTHRANILATE SYNTHASE"/>
    <property type="match status" value="1"/>
</dbReference>
<name>A0A2A9DZ31_9MICO</name>
<dbReference type="RefSeq" id="WP_098407562.1">
    <property type="nucleotide sequence ID" value="NZ_PDJE01000001.1"/>
</dbReference>
<evidence type="ECO:0000259" key="1">
    <source>
        <dbReference type="Pfam" id="PF00425"/>
    </source>
</evidence>
<evidence type="ECO:0000313" key="3">
    <source>
        <dbReference type="Proteomes" id="UP000221369"/>
    </source>
</evidence>
<dbReference type="PANTHER" id="PTHR11236:SF18">
    <property type="entry name" value="AMINODEOXYCHORISMATE SYNTHASE"/>
    <property type="match status" value="1"/>
</dbReference>
<reference evidence="2 3" key="1">
    <citation type="submission" date="2017-10" db="EMBL/GenBank/DDBJ databases">
        <title>Sequencing the genomes of 1000 actinobacteria strains.</title>
        <authorList>
            <person name="Klenk H.-P."/>
        </authorList>
    </citation>
    <scope>NUCLEOTIDE SEQUENCE [LARGE SCALE GENOMIC DNA]</scope>
    <source>
        <strain evidence="2 3">DSM 21798</strain>
    </source>
</reference>
<dbReference type="InterPro" id="IPR019999">
    <property type="entry name" value="Anth_synth_I-like"/>
</dbReference>
<dbReference type="SUPFAM" id="SSF56322">
    <property type="entry name" value="ADC synthase"/>
    <property type="match status" value="1"/>
</dbReference>
<dbReference type="InterPro" id="IPR005801">
    <property type="entry name" value="ADC_synthase"/>
</dbReference>
<organism evidence="2 3">
    <name type="scientific">Paramicrobacterium agarici</name>
    <dbReference type="NCBI Taxonomy" id="630514"/>
    <lineage>
        <taxon>Bacteria</taxon>
        <taxon>Bacillati</taxon>
        <taxon>Actinomycetota</taxon>
        <taxon>Actinomycetes</taxon>
        <taxon>Micrococcales</taxon>
        <taxon>Microbacteriaceae</taxon>
        <taxon>Paramicrobacterium</taxon>
    </lineage>
</organism>
<protein>
    <submittedName>
        <fullName evidence="2">Anthranilate synthase component 1/para-aminobenzoate synthetase</fullName>
    </submittedName>
</protein>
<dbReference type="GO" id="GO:0046820">
    <property type="term" value="F:4-amino-4-deoxychorismate synthase activity"/>
    <property type="evidence" value="ECO:0007669"/>
    <property type="project" value="TreeGrafter"/>
</dbReference>
<dbReference type="AlphaFoldDB" id="A0A2A9DZ31"/>
<proteinExistence type="predicted"/>
<dbReference type="GO" id="GO:0008153">
    <property type="term" value="P:4-aminobenzoate biosynthetic process"/>
    <property type="evidence" value="ECO:0007669"/>
    <property type="project" value="TreeGrafter"/>
</dbReference>
<dbReference type="PRINTS" id="PR00095">
    <property type="entry name" value="ANTSNTHASEI"/>
</dbReference>
<evidence type="ECO:0000313" key="2">
    <source>
        <dbReference type="EMBL" id="PFG31189.1"/>
    </source>
</evidence>
<accession>A0A2A9DZ31</accession>
<dbReference type="EMBL" id="PDJE01000001">
    <property type="protein sequence ID" value="PFG31189.1"/>
    <property type="molecule type" value="Genomic_DNA"/>
</dbReference>
<keyword evidence="3" id="KW-1185">Reference proteome</keyword>
<gene>
    <name evidence="2" type="ORF">ATJ78_2144</name>
</gene>
<feature type="domain" description="Chorismate-utilising enzyme C-terminal" evidence="1">
    <location>
        <begin position="145"/>
        <end position="398"/>
    </location>
</feature>
<dbReference type="Gene3D" id="3.60.120.10">
    <property type="entry name" value="Anthranilate synthase"/>
    <property type="match status" value="1"/>
</dbReference>